<reference evidence="1" key="1">
    <citation type="journal article" date="2020" name="Stud. Mycol.">
        <title>101 Dothideomycetes genomes: a test case for predicting lifestyles and emergence of pathogens.</title>
        <authorList>
            <person name="Haridas S."/>
            <person name="Albert R."/>
            <person name="Binder M."/>
            <person name="Bloem J."/>
            <person name="Labutti K."/>
            <person name="Salamov A."/>
            <person name="Andreopoulos B."/>
            <person name="Baker S."/>
            <person name="Barry K."/>
            <person name="Bills G."/>
            <person name="Bluhm B."/>
            <person name="Cannon C."/>
            <person name="Castanera R."/>
            <person name="Culley D."/>
            <person name="Daum C."/>
            <person name="Ezra D."/>
            <person name="Gonzalez J."/>
            <person name="Henrissat B."/>
            <person name="Kuo A."/>
            <person name="Liang C."/>
            <person name="Lipzen A."/>
            <person name="Lutzoni F."/>
            <person name="Magnuson J."/>
            <person name="Mondo S."/>
            <person name="Nolan M."/>
            <person name="Ohm R."/>
            <person name="Pangilinan J."/>
            <person name="Park H.-J."/>
            <person name="Ramirez L."/>
            <person name="Alfaro M."/>
            <person name="Sun H."/>
            <person name="Tritt A."/>
            <person name="Yoshinaga Y."/>
            <person name="Zwiers L.-H."/>
            <person name="Turgeon B."/>
            <person name="Goodwin S."/>
            <person name="Spatafora J."/>
            <person name="Crous P."/>
            <person name="Grigoriev I."/>
        </authorList>
    </citation>
    <scope>NUCLEOTIDE SEQUENCE</scope>
    <source>
        <strain evidence="1">CBS 110217</strain>
    </source>
</reference>
<organism evidence="1 2">
    <name type="scientific">Setomelanomma holmii</name>
    <dbReference type="NCBI Taxonomy" id="210430"/>
    <lineage>
        <taxon>Eukaryota</taxon>
        <taxon>Fungi</taxon>
        <taxon>Dikarya</taxon>
        <taxon>Ascomycota</taxon>
        <taxon>Pezizomycotina</taxon>
        <taxon>Dothideomycetes</taxon>
        <taxon>Pleosporomycetidae</taxon>
        <taxon>Pleosporales</taxon>
        <taxon>Pleosporineae</taxon>
        <taxon>Phaeosphaeriaceae</taxon>
        <taxon>Setomelanomma</taxon>
    </lineage>
</organism>
<proteinExistence type="predicted"/>
<comment type="caution">
    <text evidence="1">The sequence shown here is derived from an EMBL/GenBank/DDBJ whole genome shotgun (WGS) entry which is preliminary data.</text>
</comment>
<name>A0A9P4LFQ2_9PLEO</name>
<dbReference type="EMBL" id="ML978432">
    <property type="protein sequence ID" value="KAF2022817.1"/>
    <property type="molecule type" value="Genomic_DNA"/>
</dbReference>
<dbReference type="OrthoDB" id="3809389at2759"/>
<dbReference type="Proteomes" id="UP000799777">
    <property type="component" value="Unassembled WGS sequence"/>
</dbReference>
<dbReference type="AlphaFoldDB" id="A0A9P4LFQ2"/>
<protein>
    <submittedName>
        <fullName evidence="1">Uncharacterized protein</fullName>
    </submittedName>
</protein>
<sequence>MSSNSIDSAFYLAGHLVPFVLSPLIKGKGNDLNRSKLYVDYPKYRPIFVSLPADWFFIFEKLDRALWPEVVKLDPYILNFGDATLLAQILEVLSPEDAIQAFIRINECSTRKAIMDALTSQSRELVDKALTDHLMEGVRDSTQEMLGISTIPTKRFLQSFGHSAQICSNKECLEGRVFEDYTNFFMPRCLKHSFHLACKPEDHICQVCSPSVTENECTEAALSFTSTGLRASEGEYKDQSFFEKRNLSWDNKHINTTIVINSSVLQKELLKLMELVKGILLVEESPEIRAHAANLPPESTEAKHCDLLLSYLDEEYRDAKKTLFPMIKAGIIWFEFL</sequence>
<evidence type="ECO:0000313" key="1">
    <source>
        <dbReference type="EMBL" id="KAF2022817.1"/>
    </source>
</evidence>
<accession>A0A9P4LFQ2</accession>
<evidence type="ECO:0000313" key="2">
    <source>
        <dbReference type="Proteomes" id="UP000799777"/>
    </source>
</evidence>
<keyword evidence="2" id="KW-1185">Reference proteome</keyword>
<gene>
    <name evidence="1" type="ORF">EK21DRAFT_95419</name>
</gene>